<sequence length="143" mass="15352">MVRQQLGGRTKASVFRFASGHKVRVAMNGKFDEVIDKNVVTLTADPAVDSTIVVTDATTGDTVERSGSFNLGLAQAKAYTGVDFDSGDQLRGDDGSMDYSYYKMKFTNGARLHKWEGEGDPTTAPPTRSGPHSLHDEAPPAGK</sequence>
<accession>A0A285HTY2</accession>
<dbReference type="Proteomes" id="UP000219612">
    <property type="component" value="Unassembled WGS sequence"/>
</dbReference>
<evidence type="ECO:0000313" key="2">
    <source>
        <dbReference type="EMBL" id="SNY39164.1"/>
    </source>
</evidence>
<gene>
    <name evidence="2" type="ORF">SAMN05421748_105319</name>
</gene>
<feature type="region of interest" description="Disordered" evidence="1">
    <location>
        <begin position="113"/>
        <end position="143"/>
    </location>
</feature>
<dbReference type="EMBL" id="OBDY01000005">
    <property type="protein sequence ID" value="SNY39164.1"/>
    <property type="molecule type" value="Genomic_DNA"/>
</dbReference>
<feature type="compositionally biased region" description="Basic and acidic residues" evidence="1">
    <location>
        <begin position="133"/>
        <end position="143"/>
    </location>
</feature>
<keyword evidence="3" id="KW-1185">Reference proteome</keyword>
<organism evidence="2 3">
    <name type="scientific">Paractinoplanes atraurantiacus</name>
    <dbReference type="NCBI Taxonomy" id="1036182"/>
    <lineage>
        <taxon>Bacteria</taxon>
        <taxon>Bacillati</taxon>
        <taxon>Actinomycetota</taxon>
        <taxon>Actinomycetes</taxon>
        <taxon>Micromonosporales</taxon>
        <taxon>Micromonosporaceae</taxon>
        <taxon>Paractinoplanes</taxon>
    </lineage>
</organism>
<evidence type="ECO:0000256" key="1">
    <source>
        <dbReference type="SAM" id="MobiDB-lite"/>
    </source>
</evidence>
<protein>
    <submittedName>
        <fullName evidence="2">Uncharacterized protein</fullName>
    </submittedName>
</protein>
<dbReference type="AlphaFoldDB" id="A0A285HTY2"/>
<evidence type="ECO:0000313" key="3">
    <source>
        <dbReference type="Proteomes" id="UP000219612"/>
    </source>
</evidence>
<name>A0A285HTY2_9ACTN</name>
<reference evidence="2 3" key="1">
    <citation type="submission" date="2017-09" db="EMBL/GenBank/DDBJ databases">
        <authorList>
            <person name="Ehlers B."/>
            <person name="Leendertz F.H."/>
        </authorList>
    </citation>
    <scope>NUCLEOTIDE SEQUENCE [LARGE SCALE GENOMIC DNA]</scope>
    <source>
        <strain evidence="2 3">CGMCC 4.6857</strain>
    </source>
</reference>
<proteinExistence type="predicted"/>